<proteinExistence type="predicted"/>
<dbReference type="Proteomes" id="UP000314294">
    <property type="component" value="Unassembled WGS sequence"/>
</dbReference>
<reference evidence="2 3" key="1">
    <citation type="submission" date="2019-03" db="EMBL/GenBank/DDBJ databases">
        <title>First draft genome of Liparis tanakae, snailfish: a comprehensive survey of snailfish specific genes.</title>
        <authorList>
            <person name="Kim W."/>
            <person name="Song I."/>
            <person name="Jeong J.-H."/>
            <person name="Kim D."/>
            <person name="Kim S."/>
            <person name="Ryu S."/>
            <person name="Song J.Y."/>
            <person name="Lee S.K."/>
        </authorList>
    </citation>
    <scope>NUCLEOTIDE SEQUENCE [LARGE SCALE GENOMIC DNA]</scope>
    <source>
        <tissue evidence="2">Muscle</tissue>
    </source>
</reference>
<feature type="region of interest" description="Disordered" evidence="1">
    <location>
        <begin position="1"/>
        <end position="146"/>
    </location>
</feature>
<accession>A0A4Z2E503</accession>
<sequence>MEETQPSLLDHRELQQVRGQRSANRGKEVPQRNQNVWSQNTRRPAGMKSEGRRQQARGPEDPRTQGPEDTRTRGHKDPRTRVHEDPRTQGPKDQSTRGPEDTRTQGPEDPRTQGHKDPRTQRPKDPRTRRPEDPRTQGPEDQSVASVPGVWKLMRLISTGSVGWCGAMSALFSRHLVRGSASFLLRLQDGQRAE</sequence>
<evidence type="ECO:0000256" key="1">
    <source>
        <dbReference type="SAM" id="MobiDB-lite"/>
    </source>
</evidence>
<feature type="compositionally biased region" description="Polar residues" evidence="1">
    <location>
        <begin position="31"/>
        <end position="42"/>
    </location>
</feature>
<keyword evidence="3" id="KW-1185">Reference proteome</keyword>
<gene>
    <name evidence="2" type="ORF">EYF80_066218</name>
</gene>
<name>A0A4Z2E503_9TELE</name>
<feature type="compositionally biased region" description="Basic and acidic residues" evidence="1">
    <location>
        <begin position="94"/>
        <end position="135"/>
    </location>
</feature>
<feature type="compositionally biased region" description="Basic and acidic residues" evidence="1">
    <location>
        <begin position="49"/>
        <end position="87"/>
    </location>
</feature>
<dbReference type="EMBL" id="SRLO01017738">
    <property type="protein sequence ID" value="TNN23660.1"/>
    <property type="molecule type" value="Genomic_DNA"/>
</dbReference>
<evidence type="ECO:0000313" key="3">
    <source>
        <dbReference type="Proteomes" id="UP000314294"/>
    </source>
</evidence>
<dbReference type="AlphaFoldDB" id="A0A4Z2E503"/>
<evidence type="ECO:0000313" key="2">
    <source>
        <dbReference type="EMBL" id="TNN23660.1"/>
    </source>
</evidence>
<comment type="caution">
    <text evidence="2">The sequence shown here is derived from an EMBL/GenBank/DDBJ whole genome shotgun (WGS) entry which is preliminary data.</text>
</comment>
<protein>
    <submittedName>
        <fullName evidence="2">Uncharacterized protein</fullName>
    </submittedName>
</protein>
<dbReference type="OrthoDB" id="10067969at2759"/>
<organism evidence="2 3">
    <name type="scientific">Liparis tanakae</name>
    <name type="common">Tanaka's snailfish</name>
    <dbReference type="NCBI Taxonomy" id="230148"/>
    <lineage>
        <taxon>Eukaryota</taxon>
        <taxon>Metazoa</taxon>
        <taxon>Chordata</taxon>
        <taxon>Craniata</taxon>
        <taxon>Vertebrata</taxon>
        <taxon>Euteleostomi</taxon>
        <taxon>Actinopterygii</taxon>
        <taxon>Neopterygii</taxon>
        <taxon>Teleostei</taxon>
        <taxon>Neoteleostei</taxon>
        <taxon>Acanthomorphata</taxon>
        <taxon>Eupercaria</taxon>
        <taxon>Perciformes</taxon>
        <taxon>Cottioidei</taxon>
        <taxon>Cottales</taxon>
        <taxon>Liparidae</taxon>
        <taxon>Liparis</taxon>
    </lineage>
</organism>